<organism evidence="1 2">
    <name type="scientific">Puccinia sorghi</name>
    <dbReference type="NCBI Taxonomy" id="27349"/>
    <lineage>
        <taxon>Eukaryota</taxon>
        <taxon>Fungi</taxon>
        <taxon>Dikarya</taxon>
        <taxon>Basidiomycota</taxon>
        <taxon>Pucciniomycotina</taxon>
        <taxon>Pucciniomycetes</taxon>
        <taxon>Pucciniales</taxon>
        <taxon>Pucciniaceae</taxon>
        <taxon>Puccinia</taxon>
    </lineage>
</organism>
<dbReference type="VEuPathDB" id="FungiDB:VP01_637g10"/>
<reference evidence="1 2" key="1">
    <citation type="submission" date="2015-08" db="EMBL/GenBank/DDBJ databases">
        <title>Next Generation Sequencing and Analysis of the Genome of Puccinia sorghi L Schw, the Causal Agent of Maize Common Rust.</title>
        <authorList>
            <person name="Rochi L."/>
            <person name="Burguener G."/>
            <person name="Darino M."/>
            <person name="Turjanski A."/>
            <person name="Kreff E."/>
            <person name="Dieguez M.J."/>
            <person name="Sacco F."/>
        </authorList>
    </citation>
    <scope>NUCLEOTIDE SEQUENCE [LARGE SCALE GENOMIC DNA]</scope>
    <source>
        <strain evidence="1 2">RO10H11247</strain>
    </source>
</reference>
<comment type="caution">
    <text evidence="1">The sequence shown here is derived from an EMBL/GenBank/DDBJ whole genome shotgun (WGS) entry which is preliminary data.</text>
</comment>
<protein>
    <submittedName>
        <fullName evidence="1">Uncharacterized protein</fullName>
    </submittedName>
</protein>
<dbReference type="AlphaFoldDB" id="A0A0L6UGT5"/>
<dbReference type="Proteomes" id="UP000037035">
    <property type="component" value="Unassembled WGS sequence"/>
</dbReference>
<name>A0A0L6UGT5_9BASI</name>
<proteinExistence type="predicted"/>
<evidence type="ECO:0000313" key="2">
    <source>
        <dbReference type="Proteomes" id="UP000037035"/>
    </source>
</evidence>
<dbReference type="EMBL" id="LAVV01011696">
    <property type="protein sequence ID" value="KNZ47457.1"/>
    <property type="molecule type" value="Genomic_DNA"/>
</dbReference>
<evidence type="ECO:0000313" key="1">
    <source>
        <dbReference type="EMBL" id="KNZ47457.1"/>
    </source>
</evidence>
<accession>A0A0L6UGT5</accession>
<sequence>MWSAKNPSLSKLKLAAIEEIICKNSVELVWHAEELNNSVTWTTVIPHGGKFAANQKVTLEMTNQFEEVLEWGIRELQIHNHLVGLPPRILKIWLQYKDSPFYLTIYAHVLKTIEFPNMRKKESLECTQGMRFYSPARQMFSRTYILSEVLLFGNYAQECFAQGKCIRKYFLRVFCHLSRYIAPELLSNIQKYSKSDLVQGSILPFLYQLTGHSD</sequence>
<keyword evidence="2" id="KW-1185">Reference proteome</keyword>
<gene>
    <name evidence="1" type="ORF">VP01_637g10</name>
</gene>